<keyword evidence="4" id="KW-1185">Reference proteome</keyword>
<feature type="coiled-coil region" evidence="1">
    <location>
        <begin position="494"/>
        <end position="556"/>
    </location>
</feature>
<dbReference type="InterPro" id="IPR040300">
    <property type="entry name" value="At3g49055-like"/>
</dbReference>
<sequence>MASNSVGDEENDNNVLSDVEGDDEGDDNNDRLLIDYKNLSKEDISLDKFREVVEQLENEKKLRLAVENSKSEIENKFVRLKAYAQDIIKKRDEFKRLREEDLKEKEEALRLNDKLSGELEEALRVKEDVLKQKDEIGRQLDEMTKAKDLIKSETEIATQMLSSGIEKISGKVSNFKNFSAGGLPKSQRYTGLPGIAYGVIKRTHEIVEEIVKQYDGATKSRNDARELMEQRNYEIAIEVSQLEATISGLREEVAKKISDIENLEKLVADKDVKFSEMDRDSLEKQNMAEREIGELREVVSEYEHKLRSLESKVDSQRPLLIDQVNYITRFHEQIHSIIKIVDAAHSDQSDLADSLFIPPQEMDVNENLQASLDLMKSTSELINIATEKLTIKMQDWTRETKGLNETVARLVKEKQHIGALLRSALPKKMTFDPQSKTSEALLAAENGLREIGIDARFSSFLGNGKGTVLHDKKSSAEAGDDEVYTLAGALENIVKACQLEILELQSSVDELRTESSLLKAHVEAQSKELSQRKHRIEELEEKERVANESVEGLMLDIAAAEEEITRWKVAAEQEAAAGRAVEQEFIAKVSYLG</sequence>
<comment type="caution">
    <text evidence="3">The sequence shown here is derived from an EMBL/GenBank/DDBJ whole genome shotgun (WGS) entry which is preliminary data.</text>
</comment>
<evidence type="ECO:0000313" key="4">
    <source>
        <dbReference type="Proteomes" id="UP000554482"/>
    </source>
</evidence>
<gene>
    <name evidence="3" type="ORF">FRX31_026868</name>
</gene>
<dbReference type="OrthoDB" id="1682775at2759"/>
<evidence type="ECO:0000256" key="1">
    <source>
        <dbReference type="SAM" id="Coils"/>
    </source>
</evidence>
<name>A0A7J6VH61_THATH</name>
<feature type="coiled-coil region" evidence="1">
    <location>
        <begin position="39"/>
        <end position="146"/>
    </location>
</feature>
<protein>
    <submittedName>
        <fullName evidence="3">Paramyosin</fullName>
    </submittedName>
</protein>
<evidence type="ECO:0000256" key="2">
    <source>
        <dbReference type="SAM" id="MobiDB-lite"/>
    </source>
</evidence>
<dbReference type="PANTHER" id="PTHR34937">
    <property type="entry name" value="OS08G0559800 PROTEIN"/>
    <property type="match status" value="1"/>
</dbReference>
<dbReference type="PANTHER" id="PTHR34937:SF1">
    <property type="entry name" value="PARAMYOSIN"/>
    <property type="match status" value="1"/>
</dbReference>
<proteinExistence type="predicted"/>
<feature type="region of interest" description="Disordered" evidence="2">
    <location>
        <begin position="1"/>
        <end position="30"/>
    </location>
</feature>
<organism evidence="3 4">
    <name type="scientific">Thalictrum thalictroides</name>
    <name type="common">Rue-anemone</name>
    <name type="synonym">Anemone thalictroides</name>
    <dbReference type="NCBI Taxonomy" id="46969"/>
    <lineage>
        <taxon>Eukaryota</taxon>
        <taxon>Viridiplantae</taxon>
        <taxon>Streptophyta</taxon>
        <taxon>Embryophyta</taxon>
        <taxon>Tracheophyta</taxon>
        <taxon>Spermatophyta</taxon>
        <taxon>Magnoliopsida</taxon>
        <taxon>Ranunculales</taxon>
        <taxon>Ranunculaceae</taxon>
        <taxon>Thalictroideae</taxon>
        <taxon>Thalictrum</taxon>
    </lineage>
</organism>
<dbReference type="AlphaFoldDB" id="A0A7J6VH61"/>
<accession>A0A7J6VH61</accession>
<reference evidence="3 4" key="1">
    <citation type="submission" date="2020-06" db="EMBL/GenBank/DDBJ databases">
        <title>Transcriptomic and genomic resources for Thalictrum thalictroides and T. hernandezii: Facilitating candidate gene discovery in an emerging model plant lineage.</title>
        <authorList>
            <person name="Arias T."/>
            <person name="Riano-Pachon D.M."/>
            <person name="Di Stilio V.S."/>
        </authorList>
    </citation>
    <scope>NUCLEOTIDE SEQUENCE [LARGE SCALE GENOMIC DNA]</scope>
    <source>
        <strain evidence="4">cv. WT478/WT964</strain>
        <tissue evidence="3">Leaves</tissue>
    </source>
</reference>
<feature type="coiled-coil region" evidence="1">
    <location>
        <begin position="239"/>
        <end position="312"/>
    </location>
</feature>
<dbReference type="EMBL" id="JABWDY010033272">
    <property type="protein sequence ID" value="KAF5183545.1"/>
    <property type="molecule type" value="Genomic_DNA"/>
</dbReference>
<dbReference type="Proteomes" id="UP000554482">
    <property type="component" value="Unassembled WGS sequence"/>
</dbReference>
<keyword evidence="1" id="KW-0175">Coiled coil</keyword>
<evidence type="ECO:0000313" key="3">
    <source>
        <dbReference type="EMBL" id="KAF5183545.1"/>
    </source>
</evidence>